<dbReference type="HOGENOM" id="CLU_758941_0_0_1"/>
<name>M3AJV2_PSEFD</name>
<gene>
    <name evidence="3" type="ORF">MYCFIDRAFT_84831</name>
</gene>
<dbReference type="InterPro" id="IPR000210">
    <property type="entry name" value="BTB/POZ_dom"/>
</dbReference>
<evidence type="ECO:0000313" key="4">
    <source>
        <dbReference type="Proteomes" id="UP000016932"/>
    </source>
</evidence>
<dbReference type="KEGG" id="pfj:MYCFIDRAFT_84831"/>
<feature type="domain" description="BTB" evidence="2">
    <location>
        <begin position="19"/>
        <end position="88"/>
    </location>
</feature>
<dbReference type="OrthoDB" id="194443at2759"/>
<protein>
    <recommendedName>
        <fullName evidence="2">BTB domain-containing protein</fullName>
    </recommendedName>
</protein>
<dbReference type="VEuPathDB" id="FungiDB:MYCFIDRAFT_84831"/>
<dbReference type="PANTHER" id="PTHR47843:SF2">
    <property type="entry name" value="BTB DOMAIN-CONTAINING PROTEIN"/>
    <property type="match status" value="1"/>
</dbReference>
<dbReference type="AlphaFoldDB" id="M3AJV2"/>
<dbReference type="PROSITE" id="PS50097">
    <property type="entry name" value="BTB"/>
    <property type="match status" value="1"/>
</dbReference>
<proteinExistence type="predicted"/>
<feature type="compositionally biased region" description="Acidic residues" evidence="1">
    <location>
        <begin position="101"/>
        <end position="113"/>
    </location>
</feature>
<dbReference type="CDD" id="cd18186">
    <property type="entry name" value="BTB_POZ_ZBTB_KLHL-like"/>
    <property type="match status" value="1"/>
</dbReference>
<evidence type="ECO:0000313" key="3">
    <source>
        <dbReference type="EMBL" id="EME77732.1"/>
    </source>
</evidence>
<dbReference type="Proteomes" id="UP000016932">
    <property type="component" value="Unassembled WGS sequence"/>
</dbReference>
<dbReference type="InterPro" id="IPR011333">
    <property type="entry name" value="SKP1/BTB/POZ_sf"/>
</dbReference>
<sequence length="365" mass="41555">MAGASQLVEVDPAVFLDPTITTILAGPDRIRYAVHKALLCQKSGYFARAYNTTMKEPSQDTFTISDLPDEAFRTLITWLYTGKVFLQPGKEPSLSVAVPPEESDDEADDDDDDGSIRDGWYQDSDKDPDSGDDEMEYEDEDQQTDLAPKWTLKERPEAFRISQAFPHSSNLSDLDSYQLNCLVRMYEHEPYDGGDHSEFLDKCKALLKQSADNESNSRESSDQGERDTYDHLIDIYILADRFDIQGLRIDIMNLIEEHQGEQEKYITDSTLPTLPTIAKVCENLPHTSDLRLWLVHGMAFEFSAQAAELEILPKDFLVDVLATMGQKVKWLWTKDDLPQYQDQCLCHIHESEDEVKRRLVNGVGD</sequence>
<feature type="compositionally biased region" description="Acidic residues" evidence="1">
    <location>
        <begin position="130"/>
        <end position="143"/>
    </location>
</feature>
<accession>M3AJV2</accession>
<dbReference type="EMBL" id="KB446564">
    <property type="protein sequence ID" value="EME77732.1"/>
    <property type="molecule type" value="Genomic_DNA"/>
</dbReference>
<dbReference type="PANTHER" id="PTHR47843">
    <property type="entry name" value="BTB DOMAIN-CONTAINING PROTEIN-RELATED"/>
    <property type="match status" value="1"/>
</dbReference>
<organism evidence="3 4">
    <name type="scientific">Pseudocercospora fijiensis (strain CIRAD86)</name>
    <name type="common">Black leaf streak disease fungus</name>
    <name type="synonym">Mycosphaerella fijiensis</name>
    <dbReference type="NCBI Taxonomy" id="383855"/>
    <lineage>
        <taxon>Eukaryota</taxon>
        <taxon>Fungi</taxon>
        <taxon>Dikarya</taxon>
        <taxon>Ascomycota</taxon>
        <taxon>Pezizomycotina</taxon>
        <taxon>Dothideomycetes</taxon>
        <taxon>Dothideomycetidae</taxon>
        <taxon>Mycosphaerellales</taxon>
        <taxon>Mycosphaerellaceae</taxon>
        <taxon>Pseudocercospora</taxon>
    </lineage>
</organism>
<dbReference type="eggNOG" id="ENOG502QZ9T">
    <property type="taxonomic scope" value="Eukaryota"/>
</dbReference>
<evidence type="ECO:0000259" key="2">
    <source>
        <dbReference type="PROSITE" id="PS50097"/>
    </source>
</evidence>
<dbReference type="SUPFAM" id="SSF54695">
    <property type="entry name" value="POZ domain"/>
    <property type="match status" value="1"/>
</dbReference>
<dbReference type="GeneID" id="19342263"/>
<dbReference type="RefSeq" id="XP_007931516.1">
    <property type="nucleotide sequence ID" value="XM_007933325.1"/>
</dbReference>
<feature type="region of interest" description="Disordered" evidence="1">
    <location>
        <begin position="91"/>
        <end position="149"/>
    </location>
</feature>
<dbReference type="Gene3D" id="3.30.710.10">
    <property type="entry name" value="Potassium Channel Kv1.1, Chain A"/>
    <property type="match status" value="1"/>
</dbReference>
<reference evidence="3 4" key="1">
    <citation type="journal article" date="2012" name="PLoS Pathog.">
        <title>Diverse lifestyles and strategies of plant pathogenesis encoded in the genomes of eighteen Dothideomycetes fungi.</title>
        <authorList>
            <person name="Ohm R.A."/>
            <person name="Feau N."/>
            <person name="Henrissat B."/>
            <person name="Schoch C.L."/>
            <person name="Horwitz B.A."/>
            <person name="Barry K.W."/>
            <person name="Condon B.J."/>
            <person name="Copeland A.C."/>
            <person name="Dhillon B."/>
            <person name="Glaser F."/>
            <person name="Hesse C.N."/>
            <person name="Kosti I."/>
            <person name="LaButti K."/>
            <person name="Lindquist E.A."/>
            <person name="Lucas S."/>
            <person name="Salamov A.A."/>
            <person name="Bradshaw R.E."/>
            <person name="Ciuffetti L."/>
            <person name="Hamelin R.C."/>
            <person name="Kema G.H.J."/>
            <person name="Lawrence C."/>
            <person name="Scott J.A."/>
            <person name="Spatafora J.W."/>
            <person name="Turgeon B.G."/>
            <person name="de Wit P.J.G.M."/>
            <person name="Zhong S."/>
            <person name="Goodwin S.B."/>
            <person name="Grigoriev I.V."/>
        </authorList>
    </citation>
    <scope>NUCLEOTIDE SEQUENCE [LARGE SCALE GENOMIC DNA]</scope>
    <source>
        <strain evidence="3 4">CIRAD86</strain>
    </source>
</reference>
<evidence type="ECO:0000256" key="1">
    <source>
        <dbReference type="SAM" id="MobiDB-lite"/>
    </source>
</evidence>
<dbReference type="Pfam" id="PF00651">
    <property type="entry name" value="BTB"/>
    <property type="match status" value="1"/>
</dbReference>
<keyword evidence="4" id="KW-1185">Reference proteome</keyword>